<keyword evidence="8" id="KW-0378">Hydrolase</keyword>
<dbReference type="GO" id="GO:0046872">
    <property type="term" value="F:metal ion binding"/>
    <property type="evidence" value="ECO:0007669"/>
    <property type="project" value="UniProtKB-KW"/>
</dbReference>
<accession>I0K982</accession>
<dbReference type="CDD" id="cd14789">
    <property type="entry name" value="Tiki"/>
    <property type="match status" value="1"/>
</dbReference>
<dbReference type="GO" id="GO:0004222">
    <property type="term" value="F:metalloendopeptidase activity"/>
    <property type="evidence" value="ECO:0007669"/>
    <property type="project" value="TreeGrafter"/>
</dbReference>
<dbReference type="InterPro" id="IPR040230">
    <property type="entry name" value="TIKI1/2-like"/>
</dbReference>
<dbReference type="OrthoDB" id="9798714at2"/>
<evidence type="ECO:0000256" key="3">
    <source>
        <dbReference type="ARBA" id="ARBA00004479"/>
    </source>
</evidence>
<dbReference type="GO" id="GO:0016020">
    <property type="term" value="C:membrane"/>
    <property type="evidence" value="ECO:0007669"/>
    <property type="project" value="UniProtKB-SubCell"/>
</dbReference>
<evidence type="ECO:0000256" key="12">
    <source>
        <dbReference type="ARBA" id="ARBA00023180"/>
    </source>
</evidence>
<keyword evidence="14" id="KW-1185">Reference proteome</keyword>
<keyword evidence="9" id="KW-1133">Transmembrane helix</keyword>
<dbReference type="PANTHER" id="PTHR31120:SF6">
    <property type="entry name" value="METALLOPROTEASE TIKI HOMOLOG"/>
    <property type="match status" value="1"/>
</dbReference>
<dbReference type="eggNOG" id="COG3735">
    <property type="taxonomic scope" value="Bacteria"/>
</dbReference>
<evidence type="ECO:0000256" key="2">
    <source>
        <dbReference type="ARBA" id="ARBA00001941"/>
    </source>
</evidence>
<evidence type="ECO:0000313" key="14">
    <source>
        <dbReference type="Proteomes" id="UP000011058"/>
    </source>
</evidence>
<dbReference type="Pfam" id="PF01963">
    <property type="entry name" value="TraB_PrgY_gumN"/>
    <property type="match status" value="1"/>
</dbReference>
<comment type="subcellular location">
    <subcellularLocation>
        <location evidence="3">Membrane</location>
        <topology evidence="3">Single-pass type I membrane protein</topology>
    </subcellularLocation>
</comment>
<dbReference type="PANTHER" id="PTHR31120">
    <property type="entry name" value="METALLOPROTEASE TIKI"/>
    <property type="match status" value="1"/>
</dbReference>
<evidence type="ECO:0000256" key="8">
    <source>
        <dbReference type="ARBA" id="ARBA00022801"/>
    </source>
</evidence>
<dbReference type="KEGG" id="fae:FAES_2676"/>
<dbReference type="GO" id="GO:0030178">
    <property type="term" value="P:negative regulation of Wnt signaling pathway"/>
    <property type="evidence" value="ECO:0007669"/>
    <property type="project" value="InterPro"/>
</dbReference>
<keyword evidence="10" id="KW-0482">Metalloprotease</keyword>
<evidence type="ECO:0000256" key="6">
    <source>
        <dbReference type="ARBA" id="ARBA00022723"/>
    </source>
</evidence>
<dbReference type="HOGENOM" id="CLU_057525_1_1_10"/>
<dbReference type="EMBL" id="HE796683">
    <property type="protein sequence ID" value="CCH00685.1"/>
    <property type="molecule type" value="Genomic_DNA"/>
</dbReference>
<proteinExistence type="predicted"/>
<keyword evidence="4" id="KW-0645">Protease</keyword>
<evidence type="ECO:0000256" key="5">
    <source>
        <dbReference type="ARBA" id="ARBA00022692"/>
    </source>
</evidence>
<dbReference type="STRING" id="1166018.FAES_2676"/>
<dbReference type="AlphaFoldDB" id="I0K982"/>
<keyword evidence="12" id="KW-0325">Glycoprotein</keyword>
<dbReference type="InterPro" id="IPR002816">
    <property type="entry name" value="TraB/PrgY/GumN_fam"/>
</dbReference>
<keyword evidence="7" id="KW-0732">Signal</keyword>
<comment type="cofactor">
    <cofactor evidence="1">
        <name>Mn(2+)</name>
        <dbReference type="ChEBI" id="CHEBI:29035"/>
    </cofactor>
</comment>
<evidence type="ECO:0008006" key="15">
    <source>
        <dbReference type="Google" id="ProtNLM"/>
    </source>
</evidence>
<dbReference type="PATRIC" id="fig|1166018.3.peg.4443"/>
<protein>
    <recommendedName>
        <fullName evidence="15">GumN family protein</fullName>
    </recommendedName>
</protein>
<dbReference type="GO" id="GO:0006508">
    <property type="term" value="P:proteolysis"/>
    <property type="evidence" value="ECO:0007669"/>
    <property type="project" value="UniProtKB-KW"/>
</dbReference>
<evidence type="ECO:0000256" key="4">
    <source>
        <dbReference type="ARBA" id="ARBA00022670"/>
    </source>
</evidence>
<evidence type="ECO:0000256" key="1">
    <source>
        <dbReference type="ARBA" id="ARBA00001936"/>
    </source>
</evidence>
<keyword evidence="6" id="KW-0479">Metal-binding</keyword>
<evidence type="ECO:0000256" key="7">
    <source>
        <dbReference type="ARBA" id="ARBA00022729"/>
    </source>
</evidence>
<evidence type="ECO:0000256" key="10">
    <source>
        <dbReference type="ARBA" id="ARBA00023049"/>
    </source>
</evidence>
<name>I0K982_9BACT</name>
<organism evidence="13 14">
    <name type="scientific">Fibrella aestuarina BUZ 2</name>
    <dbReference type="NCBI Taxonomy" id="1166018"/>
    <lineage>
        <taxon>Bacteria</taxon>
        <taxon>Pseudomonadati</taxon>
        <taxon>Bacteroidota</taxon>
        <taxon>Cytophagia</taxon>
        <taxon>Cytophagales</taxon>
        <taxon>Spirosomataceae</taxon>
        <taxon>Fibrella</taxon>
    </lineage>
</organism>
<gene>
    <name evidence="13" type="ORF">FAES_2676</name>
</gene>
<comment type="cofactor">
    <cofactor evidence="2">
        <name>Co(2+)</name>
        <dbReference type="ChEBI" id="CHEBI:48828"/>
    </cofactor>
</comment>
<evidence type="ECO:0000256" key="9">
    <source>
        <dbReference type="ARBA" id="ARBA00022989"/>
    </source>
</evidence>
<dbReference type="Proteomes" id="UP000011058">
    <property type="component" value="Chromosome"/>
</dbReference>
<evidence type="ECO:0000313" key="13">
    <source>
        <dbReference type="EMBL" id="CCH00685.1"/>
    </source>
</evidence>
<keyword evidence="11" id="KW-0472">Membrane</keyword>
<sequence>MSRKSSINRFSRCYFVLTNGACLRTRTALYLLKRTNYLLTACLLLWPALYGQVLAQDAALFYEITGKNLPAPSYLFGTFHLICPTDLTLTEGTRRAFAQTQQLYLELDVDDTTVMAQMQQAILLPAGKSVRDYLVREEYDLLDTYLRSSVGLGLDQLGSVKPLGLISMVYVSMLRCEPASYDLTLAQLAADTHKEVLGLEPLSDQLNALDRKPLSTQYNELVDMVRNPKQAQAEFNELLAAYKTGDLTKLSDLMKASKYAGDLKELEDNLLNARNANWIPVIERAASTKPTFFAFGAAHLMGENGVVALLRRQGYTVLGIYECKMEPVKK</sequence>
<reference evidence="13 14" key="1">
    <citation type="journal article" date="2012" name="J. Bacteriol.">
        <title>Genome Sequence of Fibrella aestuarina BUZ 2T, a Filamentous Marine Bacterium.</title>
        <authorList>
            <person name="Filippini M."/>
            <person name="Qi W."/>
            <person name="Blom J."/>
            <person name="Goesmann A."/>
            <person name="Smits T.H."/>
            <person name="Bagheri H.C."/>
        </authorList>
    </citation>
    <scope>NUCLEOTIDE SEQUENCE [LARGE SCALE GENOMIC DNA]</scope>
    <source>
        <strain evidence="14">BUZ 2T</strain>
    </source>
</reference>
<keyword evidence="5" id="KW-0812">Transmembrane</keyword>
<evidence type="ECO:0000256" key="11">
    <source>
        <dbReference type="ARBA" id="ARBA00023136"/>
    </source>
</evidence>